<dbReference type="GeneID" id="37045553"/>
<sequence length="415" mass="47151">MANLNASFMLEPSPYYPDWKFDYSARLIYGPLPSFAVNLPLVAGFFGTLCVVTPTFVLFSSQRTRANPIFWIQLLSLFLAMVYALLGVAEYSLAMEYSWEVYQPFKFNNMANAEAVFQFIVPYVADIPLIFKILAFYPSTVYSHRRRALMVAFPIFMKLPRISIIIVYAYESTKFGRTGGYPALCILLEALFQVLDNGYSSSVLLYKCVQFWRLRSKASAHTTTKGRLRLRFLMESLFLTFFPAILVQIFIVGFTAPQPLSVKFSEEYALTQHYGAPGYVYSGMAILIFLNVVVTVYSSILATSWTSLRENTLNRKALLSSSRSSRQQEHQKLRETEEQKTPPRAPQVPQGGAGLTMRRAQRPEDTSLIASMFAEDNFGSTSEEIEELASVQLPNTSSQDSSEDGRNYGEWRRHR</sequence>
<protein>
    <recommendedName>
        <fullName evidence="5">STE3-domain-containing protein</fullName>
    </recommendedName>
</protein>
<evidence type="ECO:0008006" key="5">
    <source>
        <dbReference type="Google" id="ProtNLM"/>
    </source>
</evidence>
<feature type="compositionally biased region" description="Basic and acidic residues" evidence="1">
    <location>
        <begin position="403"/>
        <end position="415"/>
    </location>
</feature>
<evidence type="ECO:0000256" key="2">
    <source>
        <dbReference type="SAM" id="Phobius"/>
    </source>
</evidence>
<feature type="transmembrane region" description="Helical" evidence="2">
    <location>
        <begin position="115"/>
        <end position="137"/>
    </location>
</feature>
<evidence type="ECO:0000313" key="4">
    <source>
        <dbReference type="Proteomes" id="UP000245768"/>
    </source>
</evidence>
<feature type="compositionally biased region" description="Basic and acidic residues" evidence="1">
    <location>
        <begin position="326"/>
        <end position="341"/>
    </location>
</feature>
<feature type="transmembrane region" description="Helical" evidence="2">
    <location>
        <begin position="39"/>
        <end position="59"/>
    </location>
</feature>
<dbReference type="InParanoid" id="A0A316YG42"/>
<dbReference type="AlphaFoldDB" id="A0A316YG42"/>
<keyword evidence="4" id="KW-1185">Reference proteome</keyword>
<gene>
    <name evidence="3" type="ORF">FA10DRAFT_280698</name>
</gene>
<feature type="region of interest" description="Disordered" evidence="1">
    <location>
        <begin position="318"/>
        <end position="359"/>
    </location>
</feature>
<keyword evidence="2" id="KW-0472">Membrane</keyword>
<accession>A0A316YG42</accession>
<feature type="region of interest" description="Disordered" evidence="1">
    <location>
        <begin position="389"/>
        <end position="415"/>
    </location>
</feature>
<dbReference type="RefSeq" id="XP_025375264.1">
    <property type="nucleotide sequence ID" value="XM_025523637.1"/>
</dbReference>
<feature type="transmembrane region" description="Helical" evidence="2">
    <location>
        <begin position="276"/>
        <end position="300"/>
    </location>
</feature>
<reference evidence="3 4" key="1">
    <citation type="journal article" date="2018" name="Mol. Biol. Evol.">
        <title>Broad Genomic Sampling Reveals a Smut Pathogenic Ancestry of the Fungal Clade Ustilaginomycotina.</title>
        <authorList>
            <person name="Kijpornyongpan T."/>
            <person name="Mondo S.J."/>
            <person name="Barry K."/>
            <person name="Sandor L."/>
            <person name="Lee J."/>
            <person name="Lipzen A."/>
            <person name="Pangilinan J."/>
            <person name="LaButti K."/>
            <person name="Hainaut M."/>
            <person name="Henrissat B."/>
            <person name="Grigoriev I.V."/>
            <person name="Spatafora J.W."/>
            <person name="Aime M.C."/>
        </authorList>
    </citation>
    <scope>NUCLEOTIDE SEQUENCE [LARGE SCALE GENOMIC DNA]</scope>
    <source>
        <strain evidence="3 4">MCA 4198</strain>
    </source>
</reference>
<dbReference type="EMBL" id="KZ819638">
    <property type="protein sequence ID" value="PWN88066.1"/>
    <property type="molecule type" value="Genomic_DNA"/>
</dbReference>
<name>A0A316YG42_9BASI</name>
<feature type="transmembrane region" description="Helical" evidence="2">
    <location>
        <begin position="71"/>
        <end position="95"/>
    </location>
</feature>
<organism evidence="3 4">
    <name type="scientific">Acaromyces ingoldii</name>
    <dbReference type="NCBI Taxonomy" id="215250"/>
    <lineage>
        <taxon>Eukaryota</taxon>
        <taxon>Fungi</taxon>
        <taxon>Dikarya</taxon>
        <taxon>Basidiomycota</taxon>
        <taxon>Ustilaginomycotina</taxon>
        <taxon>Exobasidiomycetes</taxon>
        <taxon>Exobasidiales</taxon>
        <taxon>Cryptobasidiaceae</taxon>
        <taxon>Acaromyces</taxon>
    </lineage>
</organism>
<keyword evidence="2" id="KW-0812">Transmembrane</keyword>
<proteinExistence type="predicted"/>
<evidence type="ECO:0000313" key="3">
    <source>
        <dbReference type="EMBL" id="PWN88066.1"/>
    </source>
</evidence>
<dbReference type="Proteomes" id="UP000245768">
    <property type="component" value="Unassembled WGS sequence"/>
</dbReference>
<evidence type="ECO:0000256" key="1">
    <source>
        <dbReference type="SAM" id="MobiDB-lite"/>
    </source>
</evidence>
<keyword evidence="2" id="KW-1133">Transmembrane helix</keyword>
<dbReference type="OrthoDB" id="2548432at2759"/>
<feature type="transmembrane region" description="Helical" evidence="2">
    <location>
        <begin position="230"/>
        <end position="256"/>
    </location>
</feature>